<feature type="transmembrane region" description="Helical" evidence="7">
    <location>
        <begin position="97"/>
        <end position="118"/>
    </location>
</feature>
<feature type="transmembrane region" description="Helical" evidence="7">
    <location>
        <begin position="35"/>
        <end position="56"/>
    </location>
</feature>
<dbReference type="PATRIC" id="fig|1244531.5.peg.192"/>
<dbReference type="STRING" id="1244531.CIG2463D_0188"/>
<evidence type="ECO:0000313" key="9">
    <source>
        <dbReference type="Proteomes" id="UP000028486"/>
    </source>
</evidence>
<dbReference type="PANTHER" id="PTHR34229:SF1">
    <property type="entry name" value="METAL TRANSPORT PROTEIN HI_1621-RELATED"/>
    <property type="match status" value="1"/>
</dbReference>
<evidence type="ECO:0000256" key="2">
    <source>
        <dbReference type="ARBA" id="ARBA00022448"/>
    </source>
</evidence>
<dbReference type="InterPro" id="IPR002751">
    <property type="entry name" value="CbiM/NikMN"/>
</dbReference>
<sequence>MHISEGVLKPEILIPAAALAVVWVVYLVYRLNLKEIPKVACMSALFFVASFIHIPLGPTSIHLMLGGLIGAFLGVNAMIAIFVGLLLQALLFGYGGLSVLGVNLLMIGAPAVLGGYFLKLSFKKFRALNWFLVGAVPLFVSSCILSLVLTLNGNEFIAVASLAFASNIALVGIEGLISFFAISFIYSVNKEFLKC</sequence>
<feature type="transmembrane region" description="Helical" evidence="7">
    <location>
        <begin position="12"/>
        <end position="29"/>
    </location>
</feature>
<evidence type="ECO:0000256" key="3">
    <source>
        <dbReference type="ARBA" id="ARBA00022475"/>
    </source>
</evidence>
<keyword evidence="3" id="KW-1003">Cell membrane</keyword>
<organism evidence="8 9">
    <name type="scientific">Campylobacter iguaniorum</name>
    <dbReference type="NCBI Taxonomy" id="1244531"/>
    <lineage>
        <taxon>Bacteria</taxon>
        <taxon>Pseudomonadati</taxon>
        <taxon>Campylobacterota</taxon>
        <taxon>Epsilonproteobacteria</taxon>
        <taxon>Campylobacterales</taxon>
        <taxon>Campylobacteraceae</taxon>
        <taxon>Campylobacter</taxon>
    </lineage>
</organism>
<feature type="transmembrane region" description="Helical" evidence="7">
    <location>
        <begin position="68"/>
        <end position="91"/>
    </location>
</feature>
<dbReference type="GO" id="GO:0000041">
    <property type="term" value="P:transition metal ion transport"/>
    <property type="evidence" value="ECO:0007669"/>
    <property type="project" value="InterPro"/>
</dbReference>
<dbReference type="KEGG" id="caj:CIG1485E_0185"/>
<dbReference type="OrthoDB" id="9792317at2"/>
<proteinExistence type="predicted"/>
<dbReference type="eggNOG" id="COG0310">
    <property type="taxonomic scope" value="Bacteria"/>
</dbReference>
<dbReference type="AlphaFoldDB" id="A0A076F995"/>
<keyword evidence="6 7" id="KW-0472">Membrane</keyword>
<dbReference type="Proteomes" id="UP000028486">
    <property type="component" value="Chromosome"/>
</dbReference>
<accession>A0A076F995</accession>
<feature type="transmembrane region" description="Helical" evidence="7">
    <location>
        <begin position="130"/>
        <end position="151"/>
    </location>
</feature>
<evidence type="ECO:0000256" key="1">
    <source>
        <dbReference type="ARBA" id="ARBA00004651"/>
    </source>
</evidence>
<reference evidence="9" key="1">
    <citation type="journal article" date="2014" name="Genome Announc.">
        <title>Complete Genome Sequence of Campylobacter iguaniorum Strain 1485ET, Isolated from a Bearded Dragon (Pogona vitticeps).</title>
        <authorList>
            <person name="Gilbert M.J."/>
            <person name="Miller W.G."/>
            <person name="Yee E."/>
            <person name="Kik M."/>
            <person name="Wagenaar J.A."/>
            <person name="Duim B."/>
        </authorList>
    </citation>
    <scope>NUCLEOTIDE SEQUENCE [LARGE SCALE GENOMIC DNA]</scope>
    <source>
        <strain evidence="9">1485E</strain>
    </source>
</reference>
<dbReference type="Gene3D" id="1.10.1760.20">
    <property type="match status" value="1"/>
</dbReference>
<dbReference type="EMBL" id="CP009043">
    <property type="protein sequence ID" value="AII14057.1"/>
    <property type="molecule type" value="Genomic_DNA"/>
</dbReference>
<comment type="subcellular location">
    <subcellularLocation>
        <location evidence="1">Cell membrane</location>
        <topology evidence="1">Multi-pass membrane protein</topology>
    </subcellularLocation>
</comment>
<name>A0A076F995_9BACT</name>
<evidence type="ECO:0000313" key="8">
    <source>
        <dbReference type="EMBL" id="AII14057.1"/>
    </source>
</evidence>
<dbReference type="RefSeq" id="WP_038452695.1">
    <property type="nucleotide sequence ID" value="NZ_CP009043.1"/>
</dbReference>
<dbReference type="HOGENOM" id="CLU_052508_1_0_7"/>
<feature type="transmembrane region" description="Helical" evidence="7">
    <location>
        <begin position="157"/>
        <end position="186"/>
    </location>
</feature>
<dbReference type="GO" id="GO:0005886">
    <property type="term" value="C:plasma membrane"/>
    <property type="evidence" value="ECO:0007669"/>
    <property type="project" value="UniProtKB-SubCell"/>
</dbReference>
<evidence type="ECO:0000256" key="7">
    <source>
        <dbReference type="SAM" id="Phobius"/>
    </source>
</evidence>
<protein>
    <submittedName>
        <fullName evidence="8">Co/Ni ABC transporter CbiKLMQO, membrane protein CbiM</fullName>
    </submittedName>
</protein>
<keyword evidence="9" id="KW-1185">Reference proteome</keyword>
<keyword evidence="2" id="KW-0813">Transport</keyword>
<dbReference type="Pfam" id="PF01891">
    <property type="entry name" value="CbiM"/>
    <property type="match status" value="1"/>
</dbReference>
<dbReference type="PANTHER" id="PTHR34229">
    <property type="entry name" value="METAL TRANSPORT PROTEIN HI_1621-RELATED"/>
    <property type="match status" value="1"/>
</dbReference>
<keyword evidence="5 7" id="KW-1133">Transmembrane helix</keyword>
<evidence type="ECO:0000256" key="5">
    <source>
        <dbReference type="ARBA" id="ARBA00022989"/>
    </source>
</evidence>
<gene>
    <name evidence="8" type="primary">cbiM</name>
    <name evidence="8" type="ORF">CIG1485E_0185</name>
</gene>
<evidence type="ECO:0000256" key="4">
    <source>
        <dbReference type="ARBA" id="ARBA00022692"/>
    </source>
</evidence>
<keyword evidence="4 7" id="KW-0812">Transmembrane</keyword>
<evidence type="ECO:0000256" key="6">
    <source>
        <dbReference type="ARBA" id="ARBA00023136"/>
    </source>
</evidence>
<dbReference type="NCBIfam" id="NF004909">
    <property type="entry name" value="PRK06265.2-5"/>
    <property type="match status" value="1"/>
</dbReference>